<sequence>MDSSDSCLENTPSIKETAENVISNVNTFCYYFLQSNVTRFLDTPELQGVSPLGKAGIDPSVRQRLIRHLESCAAEIELDFASAAVAHEPIKPIDSETERRLEQLEELLVSEGEEGARPDSSTASPGDENNNPRNSRLINNNTNNNNNTINKNKRPRTMADSSTSASTSTNPVSLVQVIPSRLPDGQVVFLLPSHYVQVSKEGSCTNTEVGPHEDKSQDGPIDFSVKRCLQEEVATVKEEEEVWRPW</sequence>
<dbReference type="InterPro" id="IPR003650">
    <property type="entry name" value="Orange_dom"/>
</dbReference>
<accession>T1HHH7</accession>
<keyword evidence="3" id="KW-1185">Reference proteome</keyword>
<evidence type="ECO:0000313" key="2">
    <source>
        <dbReference type="EnsemblMetazoa" id="RPRC003500-PA"/>
    </source>
</evidence>
<dbReference type="Pfam" id="PF07527">
    <property type="entry name" value="Hairy_orange"/>
    <property type="match status" value="1"/>
</dbReference>
<name>T1HHH7_RHOPR</name>
<feature type="compositionally biased region" description="Low complexity" evidence="1">
    <location>
        <begin position="129"/>
        <end position="150"/>
    </location>
</feature>
<organism evidence="2 3">
    <name type="scientific">Rhodnius prolixus</name>
    <name type="common">Triatomid bug</name>
    <dbReference type="NCBI Taxonomy" id="13249"/>
    <lineage>
        <taxon>Eukaryota</taxon>
        <taxon>Metazoa</taxon>
        <taxon>Ecdysozoa</taxon>
        <taxon>Arthropoda</taxon>
        <taxon>Hexapoda</taxon>
        <taxon>Insecta</taxon>
        <taxon>Pterygota</taxon>
        <taxon>Neoptera</taxon>
        <taxon>Paraneoptera</taxon>
        <taxon>Hemiptera</taxon>
        <taxon>Heteroptera</taxon>
        <taxon>Panheteroptera</taxon>
        <taxon>Cimicomorpha</taxon>
        <taxon>Reduviidae</taxon>
        <taxon>Triatominae</taxon>
        <taxon>Rhodnius</taxon>
    </lineage>
</organism>
<dbReference type="AlphaFoldDB" id="T1HHH7"/>
<evidence type="ECO:0000256" key="1">
    <source>
        <dbReference type="SAM" id="MobiDB-lite"/>
    </source>
</evidence>
<dbReference type="EMBL" id="ACPB03000892">
    <property type="status" value="NOT_ANNOTATED_CDS"/>
    <property type="molecule type" value="Genomic_DNA"/>
</dbReference>
<dbReference type="InParanoid" id="T1HHH7"/>
<dbReference type="STRING" id="13249.T1HHH7"/>
<dbReference type="EnsemblMetazoa" id="RPRC003500-RA">
    <property type="protein sequence ID" value="RPRC003500-PA"/>
    <property type="gene ID" value="RPRC003500"/>
</dbReference>
<dbReference type="VEuPathDB" id="VectorBase:RPRC003500"/>
<feature type="region of interest" description="Disordered" evidence="1">
    <location>
        <begin position="109"/>
        <end position="170"/>
    </location>
</feature>
<dbReference type="HOGENOM" id="CLU_1130294_0_0_1"/>
<dbReference type="GO" id="GO:0003677">
    <property type="term" value="F:DNA binding"/>
    <property type="evidence" value="ECO:0007669"/>
    <property type="project" value="InterPro"/>
</dbReference>
<proteinExistence type="predicted"/>
<evidence type="ECO:0000313" key="3">
    <source>
        <dbReference type="Proteomes" id="UP000015103"/>
    </source>
</evidence>
<feature type="compositionally biased region" description="Polar residues" evidence="1">
    <location>
        <begin position="119"/>
        <end position="128"/>
    </location>
</feature>
<dbReference type="GO" id="GO:0006355">
    <property type="term" value="P:regulation of DNA-templated transcription"/>
    <property type="evidence" value="ECO:0007669"/>
    <property type="project" value="InterPro"/>
</dbReference>
<reference evidence="2" key="1">
    <citation type="submission" date="2015-05" db="UniProtKB">
        <authorList>
            <consortium name="EnsemblMetazoa"/>
        </authorList>
    </citation>
    <scope>IDENTIFICATION</scope>
</reference>
<dbReference type="OMA" id="AGFIECA"/>
<protein>
    <submittedName>
        <fullName evidence="2">Orange domain-containing protein</fullName>
    </submittedName>
</protein>
<dbReference type="EMBL" id="ACPB03000891">
    <property type="status" value="NOT_ANNOTATED_CDS"/>
    <property type="molecule type" value="Genomic_DNA"/>
</dbReference>
<dbReference type="Proteomes" id="UP000015103">
    <property type="component" value="Unassembled WGS sequence"/>
</dbReference>